<dbReference type="Gene3D" id="3.40.50.410">
    <property type="entry name" value="von Willebrand factor, type A domain"/>
    <property type="match status" value="1"/>
</dbReference>
<dbReference type="InterPro" id="IPR029062">
    <property type="entry name" value="Class_I_gatase-like"/>
</dbReference>
<dbReference type="NCBIfam" id="TIGR02226">
    <property type="entry name" value="two_anch"/>
    <property type="match status" value="1"/>
</dbReference>
<dbReference type="Proteomes" id="UP000221024">
    <property type="component" value="Unassembled WGS sequence"/>
</dbReference>
<keyword evidence="4" id="KW-1185">Reference proteome</keyword>
<dbReference type="SUPFAM" id="SSF52317">
    <property type="entry name" value="Class I glutamine amidotransferase-like"/>
    <property type="match status" value="1"/>
</dbReference>
<accession>A0A2H3NW36</accession>
<evidence type="ECO:0000313" key="4">
    <source>
        <dbReference type="Proteomes" id="UP000221024"/>
    </source>
</evidence>
<keyword evidence="1" id="KW-1133">Transmembrane helix</keyword>
<protein>
    <recommendedName>
        <fullName evidence="2">Aerotolerance regulator N-terminal domain-containing protein</fullName>
    </recommendedName>
</protein>
<evidence type="ECO:0000259" key="2">
    <source>
        <dbReference type="Pfam" id="PF07584"/>
    </source>
</evidence>
<reference evidence="3 4" key="1">
    <citation type="submission" date="2017-10" db="EMBL/GenBank/DDBJ databases">
        <title>Draft genome of Longimonas halophila.</title>
        <authorList>
            <person name="Goh K.M."/>
            <person name="Shamsir M.S."/>
            <person name="Lim S.W."/>
        </authorList>
    </citation>
    <scope>NUCLEOTIDE SEQUENCE [LARGE SCALE GENOMIC DNA]</scope>
    <source>
        <strain evidence="3 4">KCTC 42399</strain>
    </source>
</reference>
<dbReference type="InterPro" id="IPR036465">
    <property type="entry name" value="vWFA_dom_sf"/>
</dbReference>
<dbReference type="OrthoDB" id="9810200at2"/>
<dbReference type="InterPro" id="IPR011933">
    <property type="entry name" value="Double_TM_dom"/>
</dbReference>
<evidence type="ECO:0000313" key="3">
    <source>
        <dbReference type="EMBL" id="PEN06204.1"/>
    </source>
</evidence>
<dbReference type="PANTHER" id="PTHR37464">
    <property type="entry name" value="BLL2463 PROTEIN"/>
    <property type="match status" value="1"/>
</dbReference>
<dbReference type="Gene3D" id="3.40.50.880">
    <property type="match status" value="1"/>
</dbReference>
<dbReference type="AlphaFoldDB" id="A0A2H3NW36"/>
<dbReference type="InterPro" id="IPR024163">
    <property type="entry name" value="Aerotolerance_reg_N"/>
</dbReference>
<name>A0A2H3NW36_9BACT</name>
<dbReference type="PANTHER" id="PTHR37464:SF1">
    <property type="entry name" value="BLL2463 PROTEIN"/>
    <property type="match status" value="1"/>
</dbReference>
<dbReference type="SUPFAM" id="SSF53300">
    <property type="entry name" value="vWA-like"/>
    <property type="match status" value="1"/>
</dbReference>
<evidence type="ECO:0000256" key="1">
    <source>
        <dbReference type="SAM" id="Phobius"/>
    </source>
</evidence>
<feature type="transmembrane region" description="Helical" evidence="1">
    <location>
        <begin position="105"/>
        <end position="126"/>
    </location>
</feature>
<organism evidence="3 4">
    <name type="scientific">Longimonas halophila</name>
    <dbReference type="NCBI Taxonomy" id="1469170"/>
    <lineage>
        <taxon>Bacteria</taxon>
        <taxon>Pseudomonadati</taxon>
        <taxon>Rhodothermota</taxon>
        <taxon>Rhodothermia</taxon>
        <taxon>Rhodothermales</taxon>
        <taxon>Salisaetaceae</taxon>
        <taxon>Longimonas</taxon>
    </lineage>
</organism>
<keyword evidence="1" id="KW-0472">Membrane</keyword>
<dbReference type="EMBL" id="PDEP01000009">
    <property type="protein sequence ID" value="PEN06204.1"/>
    <property type="molecule type" value="Genomic_DNA"/>
</dbReference>
<proteinExistence type="predicted"/>
<feature type="domain" description="Aerotolerance regulator N-terminal" evidence="2">
    <location>
        <begin position="104"/>
        <end position="178"/>
    </location>
</feature>
<feature type="transmembrane region" description="Helical" evidence="1">
    <location>
        <begin position="158"/>
        <end position="176"/>
    </location>
</feature>
<feature type="transmembrane region" description="Helical" evidence="1">
    <location>
        <begin position="79"/>
        <end position="99"/>
    </location>
</feature>
<dbReference type="Pfam" id="PF07584">
    <property type="entry name" value="BatA"/>
    <property type="match status" value="1"/>
</dbReference>
<gene>
    <name evidence="3" type="ORF">CRI93_10275</name>
</gene>
<comment type="caution">
    <text evidence="3">The sequence shown here is derived from an EMBL/GenBank/DDBJ whole genome shotgun (WGS) entry which is preliminary data.</text>
</comment>
<sequence>MATQQVIRHTVRRSDRMCFGRMQQLRIISEAISHPHGAVHRALLRFRRYRLAQHQHPDAVRQVLVEAARPRCRGTASSAVRFMRIPYSTSTFAFSSVAYPASVTFLNPLLLVALAAVGVPLMLHLLNVRQPTQVDFSSLAFVKTIEKAAVQKIKVKRWLLLALRMLAVALLVMAFARPHWGDGTGTLFGPDARSALGIVVDNSPSMQQDGPSGPYLDQAVQRAQGVLETLRPGDQAGIWPTVPAPDSPEALVRTREAARADLDAVAHRGGTPSLATRALDAAQAVAGSGQPRKVVYVTSDFQRTRLGDSLRTAWPNEVALALLPVDTQPRSNTGITNVRVASPIVEAGQPVRIEATIAQTGPPPEEVVASLYFDDERVAQTAVSPTPNDPTEASFTAMPATRGWVNARVELEGDAFAPDDVRHVTFFVPDTREVLVVRGPGQSTRFVELALSQAVTGEAVAFNTTVVERAALAQTELSAYDAVLLVGPERIASGERTRLQQYVQSGGGVLLFPHPTADIDSYTALFEAWGGGQVRGISGAPGADVSVATLERAAFDHPLFDSMFDARGQASEPSLERPAIWAALDWRPRGGGQTLIELSTGAPFLYEWPLGQGRALAAAVAPTLDWSELPTRGLFVPLLYRSIFYATAGESVEGPSVPTGQPGTRTVQGLAPDADLVLQGPDSAAPFRIEAAPRPGGASITVPALSVPGVYTLQADGEPVLHMAVNHDASLTQLTPAAADEAVAHYESIGIPRVQALSVEARPGAVAQALEQQQAGGALWNVFLMLALVCLVAEMVVARLWTPETATPSA</sequence>
<keyword evidence="1" id="KW-0812">Transmembrane</keyword>